<evidence type="ECO:0000313" key="3">
    <source>
        <dbReference type="Proteomes" id="UP001243330"/>
    </source>
</evidence>
<evidence type="ECO:0000313" key="2">
    <source>
        <dbReference type="EMBL" id="KAK1840492.1"/>
    </source>
</evidence>
<gene>
    <name evidence="2" type="ORF">CCHR01_16869</name>
</gene>
<dbReference type="EMBL" id="JAQOWY010000556">
    <property type="protein sequence ID" value="KAK1840492.1"/>
    <property type="molecule type" value="Genomic_DNA"/>
</dbReference>
<feature type="non-terminal residue" evidence="2">
    <location>
        <position position="64"/>
    </location>
</feature>
<sequence>MSTETETADQAPVVSDLPSGDPIVPPPAPAAASSKQPQPRPPQVPLRVLLALSPSNVDAFVAHL</sequence>
<organism evidence="2 3">
    <name type="scientific">Colletotrichum chrysophilum</name>
    <dbReference type="NCBI Taxonomy" id="1836956"/>
    <lineage>
        <taxon>Eukaryota</taxon>
        <taxon>Fungi</taxon>
        <taxon>Dikarya</taxon>
        <taxon>Ascomycota</taxon>
        <taxon>Pezizomycotina</taxon>
        <taxon>Sordariomycetes</taxon>
        <taxon>Hypocreomycetidae</taxon>
        <taxon>Glomerellales</taxon>
        <taxon>Glomerellaceae</taxon>
        <taxon>Colletotrichum</taxon>
        <taxon>Colletotrichum gloeosporioides species complex</taxon>
    </lineage>
</organism>
<keyword evidence="3" id="KW-1185">Reference proteome</keyword>
<name>A0AAD9A3E6_9PEZI</name>
<evidence type="ECO:0000256" key="1">
    <source>
        <dbReference type="SAM" id="MobiDB-lite"/>
    </source>
</evidence>
<accession>A0AAD9A3E6</accession>
<comment type="caution">
    <text evidence="2">The sequence shown here is derived from an EMBL/GenBank/DDBJ whole genome shotgun (WGS) entry which is preliminary data.</text>
</comment>
<dbReference type="Proteomes" id="UP001243330">
    <property type="component" value="Unassembled WGS sequence"/>
</dbReference>
<proteinExistence type="predicted"/>
<feature type="region of interest" description="Disordered" evidence="1">
    <location>
        <begin position="1"/>
        <end position="45"/>
    </location>
</feature>
<dbReference type="AlphaFoldDB" id="A0AAD9A3E6"/>
<reference evidence="2" key="1">
    <citation type="submission" date="2023-01" db="EMBL/GenBank/DDBJ databases">
        <title>Colletotrichum chrysophilum M932 genome sequence.</title>
        <authorList>
            <person name="Baroncelli R."/>
        </authorList>
    </citation>
    <scope>NUCLEOTIDE SEQUENCE</scope>
    <source>
        <strain evidence="2">M932</strain>
    </source>
</reference>
<protein>
    <submittedName>
        <fullName evidence="2">Peroxin 11C</fullName>
    </submittedName>
</protein>